<dbReference type="EMBL" id="MU394361">
    <property type="protein sequence ID" value="KAI6082888.1"/>
    <property type="molecule type" value="Genomic_DNA"/>
</dbReference>
<comment type="caution">
    <text evidence="1">The sequence shown here is derived from an EMBL/GenBank/DDBJ whole genome shotgun (WGS) entry which is preliminary data.</text>
</comment>
<protein>
    <submittedName>
        <fullName evidence="1">HET-domain-containing protein</fullName>
    </submittedName>
</protein>
<proteinExistence type="predicted"/>
<reference evidence="1 2" key="1">
    <citation type="journal article" date="2022" name="New Phytol.">
        <title>Ecological generalism drives hyperdiversity of secondary metabolite gene clusters in xylarialean endophytes.</title>
        <authorList>
            <person name="Franco M.E.E."/>
            <person name="Wisecaver J.H."/>
            <person name="Arnold A.E."/>
            <person name="Ju Y.M."/>
            <person name="Slot J.C."/>
            <person name="Ahrendt S."/>
            <person name="Moore L.P."/>
            <person name="Eastman K.E."/>
            <person name="Scott K."/>
            <person name="Konkel Z."/>
            <person name="Mondo S.J."/>
            <person name="Kuo A."/>
            <person name="Hayes R.D."/>
            <person name="Haridas S."/>
            <person name="Andreopoulos B."/>
            <person name="Riley R."/>
            <person name="LaButti K."/>
            <person name="Pangilinan J."/>
            <person name="Lipzen A."/>
            <person name="Amirebrahimi M."/>
            <person name="Yan J."/>
            <person name="Adam C."/>
            <person name="Keymanesh K."/>
            <person name="Ng V."/>
            <person name="Louie K."/>
            <person name="Northen T."/>
            <person name="Drula E."/>
            <person name="Henrissat B."/>
            <person name="Hsieh H.M."/>
            <person name="Youens-Clark K."/>
            <person name="Lutzoni F."/>
            <person name="Miadlikowska J."/>
            <person name="Eastwood D.C."/>
            <person name="Hamelin R.C."/>
            <person name="Grigoriev I.V."/>
            <person name="U'Ren J.M."/>
        </authorList>
    </citation>
    <scope>NUCLEOTIDE SEQUENCE [LARGE SCALE GENOMIC DNA]</scope>
    <source>
        <strain evidence="1 2">ER1909</strain>
    </source>
</reference>
<accession>A0ACC0CQX7</accession>
<gene>
    <name evidence="1" type="ORF">F4821DRAFT_203865</name>
</gene>
<sequence>MSTDSSPRAPSPHQGSREGVYAPFNRARREIRVIELLPGADEQPVECALHTESLDADVHVRYAALSYVWGDPQVTEDIVVNGRRLPVTANLASALWHFRKYGFPRRSRSEQTDEIRRLWVDAVCINQHDTPEKNSQVHMMGSIYSGAAAVISWLGPPGPGRRLDRALRVIRDVAPVLGAAEEECSSPDPLEGRFKAVNEWSSSDDQETERRLKWLRDDLNHLVRLPRTERVWYLKVLRYPDVTNPHYDILKSLVEMVMAVLEKLVGRLGPVKDSAGRLSENWEPIRALHENEYWERLWIVQEMALARSPRSHWFVCGGEAVTFRELEAFDFFFEYARSTPYPGSLDDIYIEQRSSWQSLRAIENIPTLDMVKIFQWVLRGETARTPTREQWQSLTLFEAAVLAAPHARAREPRDAVYAVLSLSHDSNVVPDYDKPVRDVYIEAAVGNGDDDLMRNIFPCLGYAGRGIMAENEHGLPSWVLDLPTLSERRLFMLNDVRPGKKEVLGTVEVQPPSIIKGDVLGIQGAVCGRVKLVRRIEFAYDRPSINTALYRLAVDYLVEFAGADRLAGRRPLQELINVLDWAKKGSRGMIETLRGYTGPLMSTVWWCFLTVVLLEAIDVAEPDKAEAARRLGVPAESAHLLLGNCLTDLDRCDFDPEIPIGDEQEILRRDFADMVKSCVSRTLFLTDRGQLGLGPRYMQQGDLVCAVDRLTLPILLREVESPGLDGSSHLEHIGTCYVSGLSDGEPAEMIRNGELQIQTFEIH</sequence>
<evidence type="ECO:0000313" key="1">
    <source>
        <dbReference type="EMBL" id="KAI6082888.1"/>
    </source>
</evidence>
<evidence type="ECO:0000313" key="2">
    <source>
        <dbReference type="Proteomes" id="UP001497680"/>
    </source>
</evidence>
<organism evidence="1 2">
    <name type="scientific">Hypoxylon rubiginosum</name>
    <dbReference type="NCBI Taxonomy" id="110542"/>
    <lineage>
        <taxon>Eukaryota</taxon>
        <taxon>Fungi</taxon>
        <taxon>Dikarya</taxon>
        <taxon>Ascomycota</taxon>
        <taxon>Pezizomycotina</taxon>
        <taxon>Sordariomycetes</taxon>
        <taxon>Xylariomycetidae</taxon>
        <taxon>Xylariales</taxon>
        <taxon>Hypoxylaceae</taxon>
        <taxon>Hypoxylon</taxon>
    </lineage>
</organism>
<keyword evidence="2" id="KW-1185">Reference proteome</keyword>
<name>A0ACC0CQX7_9PEZI</name>
<dbReference type="Proteomes" id="UP001497680">
    <property type="component" value="Unassembled WGS sequence"/>
</dbReference>